<evidence type="ECO:0000313" key="2">
    <source>
        <dbReference type="Proteomes" id="UP001172680"/>
    </source>
</evidence>
<dbReference type="EMBL" id="JAPDRP010000024">
    <property type="protein sequence ID" value="KAJ9636675.1"/>
    <property type="molecule type" value="Genomic_DNA"/>
</dbReference>
<proteinExistence type="predicted"/>
<protein>
    <submittedName>
        <fullName evidence="1">Uncharacterized protein</fullName>
    </submittedName>
</protein>
<comment type="caution">
    <text evidence="1">The sequence shown here is derived from an EMBL/GenBank/DDBJ whole genome shotgun (WGS) entry which is preliminary data.</text>
</comment>
<dbReference type="Proteomes" id="UP001172680">
    <property type="component" value="Unassembled WGS sequence"/>
</dbReference>
<organism evidence="1 2">
    <name type="scientific">Coniosporium tulheliwenetii</name>
    <dbReference type="NCBI Taxonomy" id="3383036"/>
    <lineage>
        <taxon>Eukaryota</taxon>
        <taxon>Fungi</taxon>
        <taxon>Dikarya</taxon>
        <taxon>Ascomycota</taxon>
        <taxon>Pezizomycotina</taxon>
        <taxon>Dothideomycetes</taxon>
        <taxon>Dothideomycetes incertae sedis</taxon>
        <taxon>Coniosporium</taxon>
    </lineage>
</organism>
<sequence>MDASNEEARSPEGVTSNVGDVRIQLCFPTATPSLKNLDITIAAEDVSGFYKQGREILAAERQATRTSGTLNTHQSRGGKDKRASPLGLSPQPSCSLDLDHPGVTISKVACAPFALDNQGKVKIFFHPPSATSTPKPANQSWRLGLLDALVQEAKGRGLLSVTEKVGEKRPLEVTAQATAGAEKRRKVARGATEEVELVERAGVPDEPPPPYEEVDPARGR</sequence>
<keyword evidence="2" id="KW-1185">Reference proteome</keyword>
<accession>A0ACC2YNR4</accession>
<gene>
    <name evidence="1" type="ORF">H2199_007668</name>
</gene>
<reference evidence="1" key="1">
    <citation type="submission" date="2022-10" db="EMBL/GenBank/DDBJ databases">
        <title>Culturing micro-colonial fungi from biological soil crusts in the Mojave desert and describing Neophaeococcomyces mojavensis, and introducing the new genera and species Taxawa tesnikishii.</title>
        <authorList>
            <person name="Kurbessoian T."/>
            <person name="Stajich J.E."/>
        </authorList>
    </citation>
    <scope>NUCLEOTIDE SEQUENCE</scope>
    <source>
        <strain evidence="1">JES_115</strain>
    </source>
</reference>
<evidence type="ECO:0000313" key="1">
    <source>
        <dbReference type="EMBL" id="KAJ9636675.1"/>
    </source>
</evidence>
<name>A0ACC2YNR4_9PEZI</name>